<feature type="chain" id="PRO_5013936752" evidence="1">
    <location>
        <begin position="19"/>
        <end position="299"/>
    </location>
</feature>
<protein>
    <submittedName>
        <fullName evidence="2">Uncharacterized protein</fullName>
    </submittedName>
</protein>
<proteinExistence type="predicted"/>
<dbReference type="EMBL" id="MRZV01000354">
    <property type="protein sequence ID" value="PIK51841.1"/>
    <property type="molecule type" value="Genomic_DNA"/>
</dbReference>
<dbReference type="Proteomes" id="UP000230750">
    <property type="component" value="Unassembled WGS sequence"/>
</dbReference>
<evidence type="ECO:0000313" key="3">
    <source>
        <dbReference type="Proteomes" id="UP000230750"/>
    </source>
</evidence>
<dbReference type="AlphaFoldDB" id="A0A2G8KV23"/>
<gene>
    <name evidence="2" type="ORF">BSL78_11259</name>
</gene>
<keyword evidence="1" id="KW-0732">Signal</keyword>
<keyword evidence="3" id="KW-1185">Reference proteome</keyword>
<comment type="caution">
    <text evidence="2">The sequence shown here is derived from an EMBL/GenBank/DDBJ whole genome shotgun (WGS) entry which is preliminary data.</text>
</comment>
<feature type="signal peptide" evidence="1">
    <location>
        <begin position="1"/>
        <end position="18"/>
    </location>
</feature>
<reference evidence="2 3" key="1">
    <citation type="journal article" date="2017" name="PLoS Biol.">
        <title>The sea cucumber genome provides insights into morphological evolution and visceral regeneration.</title>
        <authorList>
            <person name="Zhang X."/>
            <person name="Sun L."/>
            <person name="Yuan J."/>
            <person name="Sun Y."/>
            <person name="Gao Y."/>
            <person name="Zhang L."/>
            <person name="Li S."/>
            <person name="Dai H."/>
            <person name="Hamel J.F."/>
            <person name="Liu C."/>
            <person name="Yu Y."/>
            <person name="Liu S."/>
            <person name="Lin W."/>
            <person name="Guo K."/>
            <person name="Jin S."/>
            <person name="Xu P."/>
            <person name="Storey K.B."/>
            <person name="Huan P."/>
            <person name="Zhang T."/>
            <person name="Zhou Y."/>
            <person name="Zhang J."/>
            <person name="Lin C."/>
            <person name="Li X."/>
            <person name="Xing L."/>
            <person name="Huo D."/>
            <person name="Sun M."/>
            <person name="Wang L."/>
            <person name="Mercier A."/>
            <person name="Li F."/>
            <person name="Yang H."/>
            <person name="Xiang J."/>
        </authorList>
    </citation>
    <scope>NUCLEOTIDE SEQUENCE [LARGE SCALE GENOMIC DNA]</scope>
    <source>
        <strain evidence="2">Shaxun</strain>
        <tissue evidence="2">Muscle</tissue>
    </source>
</reference>
<sequence length="299" mass="32598">MMNFALLILLATAEFVSTEVEVARLRWNGVGFYIVVDAATVQARLDTYAQASPGAPQLYVPATPVFPHLDDGQHVIYIDFGDAKTVDLSEEFALSPTVPSFYVVIPLLSDTVCGPPHYDLSLAQLYQQNDNDQALPIANILYPFRNVEELTISESSVLLRDHGEEIRIEFSVTMPCIEPTSIVRGEFDDLVLGSVCFGSHSPGLDFCASATCTSTPEAVPFCALMDQFRPDVESALPNVCTKYASADEHACVVSFLEVTSITEGFRDFMLLGDGPITVFGARSLLVITPRPCGTRVCNL</sequence>
<accession>A0A2G8KV23</accession>
<evidence type="ECO:0000256" key="1">
    <source>
        <dbReference type="SAM" id="SignalP"/>
    </source>
</evidence>
<name>A0A2G8KV23_STIJA</name>
<organism evidence="2 3">
    <name type="scientific">Stichopus japonicus</name>
    <name type="common">Sea cucumber</name>
    <dbReference type="NCBI Taxonomy" id="307972"/>
    <lineage>
        <taxon>Eukaryota</taxon>
        <taxon>Metazoa</taxon>
        <taxon>Echinodermata</taxon>
        <taxon>Eleutherozoa</taxon>
        <taxon>Echinozoa</taxon>
        <taxon>Holothuroidea</taxon>
        <taxon>Aspidochirotacea</taxon>
        <taxon>Aspidochirotida</taxon>
        <taxon>Stichopodidae</taxon>
        <taxon>Apostichopus</taxon>
    </lineage>
</organism>
<evidence type="ECO:0000313" key="2">
    <source>
        <dbReference type="EMBL" id="PIK51841.1"/>
    </source>
</evidence>